<dbReference type="RefSeq" id="WP_251487607.1">
    <property type="nucleotide sequence ID" value="NZ_CAJSLV010000046.1"/>
</dbReference>
<evidence type="ECO:0000313" key="2">
    <source>
        <dbReference type="Proteomes" id="UP001152519"/>
    </source>
</evidence>
<proteinExistence type="predicted"/>
<organism evidence="1 2">
    <name type="scientific">Actinacidiphila cocklensis</name>
    <dbReference type="NCBI Taxonomy" id="887465"/>
    <lineage>
        <taxon>Bacteria</taxon>
        <taxon>Bacillati</taxon>
        <taxon>Actinomycetota</taxon>
        <taxon>Actinomycetes</taxon>
        <taxon>Kitasatosporales</taxon>
        <taxon>Streptomycetaceae</taxon>
        <taxon>Actinacidiphila</taxon>
    </lineage>
</organism>
<comment type="caution">
    <text evidence="1">The sequence shown here is derived from an EMBL/GenBank/DDBJ whole genome shotgun (WGS) entry which is preliminary data.</text>
</comment>
<protein>
    <recommendedName>
        <fullName evidence="3">Helix-turn-helix domain-containing protein</fullName>
    </recommendedName>
</protein>
<gene>
    <name evidence="1" type="ORF">SCOCK_180107</name>
</gene>
<evidence type="ECO:0000313" key="1">
    <source>
        <dbReference type="EMBL" id="CAG6392730.1"/>
    </source>
</evidence>
<keyword evidence="2" id="KW-1185">Reference proteome</keyword>
<reference evidence="1" key="1">
    <citation type="submission" date="2021-05" db="EMBL/GenBank/DDBJ databases">
        <authorList>
            <person name="Arsene-Ploetze F."/>
        </authorList>
    </citation>
    <scope>NUCLEOTIDE SEQUENCE</scope>
    <source>
        <strain evidence="1">DSM 42138</strain>
    </source>
</reference>
<dbReference type="AlphaFoldDB" id="A0A9W4GPP8"/>
<name>A0A9W4GPP8_9ACTN</name>
<dbReference type="Proteomes" id="UP001152519">
    <property type="component" value="Unassembled WGS sequence"/>
</dbReference>
<sequence length="83" mass="9404">MTAKATRKPPVKDPVIDIRTLERFTPEQVEELKLSPYTAATLRKKAQRREIHHHRDGMKITFTRDDLQRNADLGATAPLAIGA</sequence>
<accession>A0A9W4GPP8</accession>
<dbReference type="EMBL" id="CAJSLV010000046">
    <property type="protein sequence ID" value="CAG6392730.1"/>
    <property type="molecule type" value="Genomic_DNA"/>
</dbReference>
<evidence type="ECO:0008006" key="3">
    <source>
        <dbReference type="Google" id="ProtNLM"/>
    </source>
</evidence>